<dbReference type="GO" id="GO:0016787">
    <property type="term" value="F:hydrolase activity"/>
    <property type="evidence" value="ECO:0007669"/>
    <property type="project" value="UniProtKB-KW"/>
</dbReference>
<dbReference type="Pfam" id="PF00271">
    <property type="entry name" value="Helicase_C"/>
    <property type="match status" value="1"/>
</dbReference>
<dbReference type="InterPro" id="IPR027417">
    <property type="entry name" value="P-loop_NTPase"/>
</dbReference>
<dbReference type="Gene3D" id="1.10.10.10">
    <property type="entry name" value="Winged helix-like DNA-binding domain superfamily/Winged helix DNA-binding domain"/>
    <property type="match status" value="1"/>
</dbReference>
<dbReference type="EC" id="5.6.2.4" evidence="7"/>
<accession>A0A163LSP7</accession>
<dbReference type="AlphaFoldDB" id="A0A163LSP7"/>
<dbReference type="PANTHER" id="PTHR47835:SF3">
    <property type="entry name" value="HELICASE FOR MEIOSIS 1"/>
    <property type="match status" value="1"/>
</dbReference>
<dbReference type="STRING" id="4829.A0A163LSP7"/>
<dbReference type="SUPFAM" id="SSF52540">
    <property type="entry name" value="P-loop containing nucleoside triphosphate hydrolases"/>
    <property type="match status" value="1"/>
</dbReference>
<feature type="domain" description="Helicase C-terminal" evidence="10">
    <location>
        <begin position="64"/>
        <end position="250"/>
    </location>
</feature>
<feature type="region of interest" description="Disordered" evidence="9">
    <location>
        <begin position="760"/>
        <end position="830"/>
    </location>
</feature>
<dbReference type="PANTHER" id="PTHR47835">
    <property type="entry name" value="HFM1, ATP DEPENDENT DNA HELICASE HOMOLOG"/>
    <property type="match status" value="1"/>
</dbReference>
<evidence type="ECO:0000256" key="6">
    <source>
        <dbReference type="ARBA" id="ARBA00034617"/>
    </source>
</evidence>
<dbReference type="InterPro" id="IPR036388">
    <property type="entry name" value="WH-like_DNA-bd_sf"/>
</dbReference>
<dbReference type="SMART" id="SM00973">
    <property type="entry name" value="Sec63"/>
    <property type="match status" value="1"/>
</dbReference>
<dbReference type="InParanoid" id="A0A163LSP7"/>
<dbReference type="SMART" id="SM00490">
    <property type="entry name" value="HELICc"/>
    <property type="match status" value="1"/>
</dbReference>
<dbReference type="SUPFAM" id="SSF158702">
    <property type="entry name" value="Sec63 N-terminal domain-like"/>
    <property type="match status" value="1"/>
</dbReference>
<reference evidence="11" key="1">
    <citation type="submission" date="2016-04" db="EMBL/GenBank/DDBJ databases">
        <authorList>
            <person name="Evans L.H."/>
            <person name="Alamgir A."/>
            <person name="Owens N."/>
            <person name="Weber N.D."/>
            <person name="Virtaneva K."/>
            <person name="Barbian K."/>
            <person name="Babar A."/>
            <person name="Rosenke K."/>
        </authorList>
    </citation>
    <scope>NUCLEOTIDE SEQUENCE [LARGE SCALE GENOMIC DNA]</scope>
    <source>
        <strain evidence="11">CBS 101.48</strain>
    </source>
</reference>
<dbReference type="CDD" id="cd18795">
    <property type="entry name" value="SF2_C_Ski2"/>
    <property type="match status" value="1"/>
</dbReference>
<evidence type="ECO:0000256" key="5">
    <source>
        <dbReference type="ARBA" id="ARBA00023254"/>
    </source>
</evidence>
<dbReference type="InterPro" id="IPR004179">
    <property type="entry name" value="Sec63-dom"/>
</dbReference>
<keyword evidence="3" id="KW-0547">Nucleotide-binding</keyword>
<keyword evidence="5" id="KW-0469">Meiosis</keyword>
<evidence type="ECO:0000259" key="10">
    <source>
        <dbReference type="PROSITE" id="PS51194"/>
    </source>
</evidence>
<keyword evidence="3" id="KW-0347">Helicase</keyword>
<dbReference type="InterPro" id="IPR001650">
    <property type="entry name" value="Helicase_C-like"/>
</dbReference>
<evidence type="ECO:0000256" key="1">
    <source>
        <dbReference type="ARBA" id="ARBA00010140"/>
    </source>
</evidence>
<comment type="catalytic activity">
    <reaction evidence="6">
        <text>Couples ATP hydrolysis with the unwinding of duplex DNA by translocating in the 3'-5' direction.</text>
        <dbReference type="EC" id="5.6.2.4"/>
    </reaction>
</comment>
<dbReference type="Pfam" id="PF23445">
    <property type="entry name" value="WHD_SNRNP200"/>
    <property type="match status" value="1"/>
</dbReference>
<keyword evidence="12" id="KW-1185">Reference proteome</keyword>
<comment type="similarity">
    <text evidence="1">Belongs to the helicase family. SKI2 subfamily.</text>
</comment>
<keyword evidence="2" id="KW-0378">Hydrolase</keyword>
<evidence type="ECO:0000313" key="11">
    <source>
        <dbReference type="EMBL" id="SAL96238.1"/>
    </source>
</evidence>
<name>A0A163LSP7_ABSGL</name>
<feature type="compositionally biased region" description="Polar residues" evidence="9">
    <location>
        <begin position="760"/>
        <end position="782"/>
    </location>
</feature>
<dbReference type="GO" id="GO:0043138">
    <property type="term" value="F:3'-5' DNA helicase activity"/>
    <property type="evidence" value="ECO:0007669"/>
    <property type="project" value="UniProtKB-EC"/>
</dbReference>
<dbReference type="InterPro" id="IPR052247">
    <property type="entry name" value="Meiotic_Crossover_Helicase"/>
</dbReference>
<proteinExistence type="inferred from homology"/>
<evidence type="ECO:0000256" key="8">
    <source>
        <dbReference type="ARBA" id="ARBA00048988"/>
    </source>
</evidence>
<dbReference type="Proteomes" id="UP000078561">
    <property type="component" value="Unassembled WGS sequence"/>
</dbReference>
<dbReference type="Gene3D" id="3.40.50.300">
    <property type="entry name" value="P-loop containing nucleotide triphosphate hydrolases"/>
    <property type="match status" value="1"/>
</dbReference>
<sequence>MDHDLRFVAVSATVPNLEDITDWLNASALTFSEDYRSIRLDRFVYGYPLRSGNVFAFEKSLDWKLLDIIIKHSDDKPVLIFCSTRGSTQAACDTLLKHMNQRNMAPRETPSVNMDLKNKNLSTFVSKGIGFHHAGLDVGDRRRVEKLFLERQIRIVATTSTLAVGVNLPAHLVIIKSTKGYQNGTLEEYSDIDILQMVGRAGRPGLDTSGCAAIMTTTDMESKLNGLVSCSVIIESSLHHNLTEHLLSEICIGTIVDVESSVTWLESTFLCIRVNKNPLYYQAVCSDGLTSKHSTHQIMHDICLKDMKLLLDYNLVYVRQYGLNSKHEATFFGNAMDRYYIKFKTMIKLMEKKNWASIRDVVMIELVSQASEFDNYRYNANEKTVLNNLRTKPDIRFPLKEKMSSLSDKVCLIIQEAPWSPQAMQYWRKPVELQDVGQSIVEDTLLHAVKLKHSVDLYRCMKAKMWSNSPFVLKQIEGIGIQSAKTLSQKNVSSFQQLRNCDPGHLEMILHRNPPFGTKVIKGAETTIFKLTYPHRFNHHQIKNHLDSFPSYYLDLQQKPSPAHQEHLAIELCATVGLSSPPKKLVTKYGKGSSTIFWIETSDHLLIDYRRIWTRQLMESRYELTFTVQVTSPSMLIICHVQSEDFVGIDTMEELKPKVDPMRFITLNRNMADSLDSTPLEAQENSTMEPSPERFPTGEQLHADIRQGVVTIKDQIESSESSCTKTYLPPLTEDKSCKHQCKDKQRCKHQCCKRGPTNVNRNYPSPTNDTKPSHTTSDTQVHTTDKITFANPDSVSGHPGTISPTIPIDRNATETTTQEDNYHLSSPPLIPQQITRPYLQITTSLSPQPGMDIDTDNVDTATIPTSPILSTTLAHMNSRCSDDQMEGILYSMTIDEERSFSPLDTGLGTTNTTNESNDHCISDSGGEKFMNGDFNINDMGHFMRHNRLASKTTFESDSCDWVWHSLADFTHDKTSTSCPGHNNITAYRNAPSTMHEKDNGTGPSTLDGNRDSHGGGNVQWTPNFTKWLHRQVTTALG</sequence>
<evidence type="ECO:0000256" key="2">
    <source>
        <dbReference type="ARBA" id="ARBA00022801"/>
    </source>
</evidence>
<evidence type="ECO:0000256" key="9">
    <source>
        <dbReference type="SAM" id="MobiDB-lite"/>
    </source>
</evidence>
<evidence type="ECO:0000313" key="12">
    <source>
        <dbReference type="Proteomes" id="UP000078561"/>
    </source>
</evidence>
<dbReference type="PROSITE" id="PS51194">
    <property type="entry name" value="HELICASE_CTER"/>
    <property type="match status" value="1"/>
</dbReference>
<gene>
    <name evidence="11" type="primary">ABSGL_01621.1 scaffold 1887</name>
</gene>
<dbReference type="OrthoDB" id="5575at2759"/>
<evidence type="ECO:0000256" key="4">
    <source>
        <dbReference type="ARBA" id="ARBA00023235"/>
    </source>
</evidence>
<comment type="catalytic activity">
    <reaction evidence="8">
        <text>ATP + H2O = ADP + phosphate + H(+)</text>
        <dbReference type="Rhea" id="RHEA:13065"/>
        <dbReference type="ChEBI" id="CHEBI:15377"/>
        <dbReference type="ChEBI" id="CHEBI:15378"/>
        <dbReference type="ChEBI" id="CHEBI:30616"/>
        <dbReference type="ChEBI" id="CHEBI:43474"/>
        <dbReference type="ChEBI" id="CHEBI:456216"/>
        <dbReference type="EC" id="5.6.2.4"/>
    </reaction>
</comment>
<keyword evidence="4" id="KW-0413">Isomerase</keyword>
<dbReference type="GO" id="GO:0051321">
    <property type="term" value="P:meiotic cell cycle"/>
    <property type="evidence" value="ECO:0007669"/>
    <property type="project" value="UniProtKB-KW"/>
</dbReference>
<feature type="region of interest" description="Disordered" evidence="9">
    <location>
        <begin position="990"/>
        <end position="1021"/>
    </location>
</feature>
<organism evidence="11">
    <name type="scientific">Absidia glauca</name>
    <name type="common">Pin mould</name>
    <dbReference type="NCBI Taxonomy" id="4829"/>
    <lineage>
        <taxon>Eukaryota</taxon>
        <taxon>Fungi</taxon>
        <taxon>Fungi incertae sedis</taxon>
        <taxon>Mucoromycota</taxon>
        <taxon>Mucoromycotina</taxon>
        <taxon>Mucoromycetes</taxon>
        <taxon>Mucorales</taxon>
        <taxon>Cunninghamellaceae</taxon>
        <taxon>Absidia</taxon>
    </lineage>
</organism>
<dbReference type="Pfam" id="PF02889">
    <property type="entry name" value="Sec63"/>
    <property type="match status" value="1"/>
</dbReference>
<keyword evidence="3" id="KW-0067">ATP-binding</keyword>
<dbReference type="EMBL" id="LT550803">
    <property type="protein sequence ID" value="SAL96238.1"/>
    <property type="molecule type" value="Genomic_DNA"/>
</dbReference>
<protein>
    <recommendedName>
        <fullName evidence="7">DNA 3'-5' helicase</fullName>
        <ecNumber evidence="7">5.6.2.4</ecNumber>
    </recommendedName>
</protein>
<dbReference type="Gene3D" id="1.10.3380.10">
    <property type="entry name" value="Sec63 N-terminal domain-like domain"/>
    <property type="match status" value="1"/>
</dbReference>
<evidence type="ECO:0000256" key="7">
    <source>
        <dbReference type="ARBA" id="ARBA00034808"/>
    </source>
</evidence>
<dbReference type="InterPro" id="IPR057842">
    <property type="entry name" value="WH_MER3"/>
</dbReference>
<evidence type="ECO:0000256" key="3">
    <source>
        <dbReference type="ARBA" id="ARBA00022806"/>
    </source>
</evidence>